<keyword evidence="2" id="KW-1185">Reference proteome</keyword>
<proteinExistence type="predicted"/>
<evidence type="ECO:0000313" key="1">
    <source>
        <dbReference type="EMBL" id="VUC26472.1"/>
    </source>
</evidence>
<comment type="caution">
    <text evidence="1">The sequence shown here is derived from an EMBL/GenBank/DDBJ whole genome shotgun (WGS) entry which is preliminary data.</text>
</comment>
<dbReference type="Proteomes" id="UP000766486">
    <property type="component" value="Unassembled WGS sequence"/>
</dbReference>
<name>A0ABY6U8T8_BIOOC</name>
<reference evidence="1 2" key="1">
    <citation type="submission" date="2019-06" db="EMBL/GenBank/DDBJ databases">
        <authorList>
            <person name="Broberg M."/>
        </authorList>
    </citation>
    <scope>NUCLEOTIDE SEQUENCE [LARGE SCALE GENOMIC DNA]</scope>
</reference>
<gene>
    <name evidence="1" type="ORF">CLO192961_LOCUS190639</name>
</gene>
<organism evidence="1 2">
    <name type="scientific">Bionectria ochroleuca</name>
    <name type="common">Gliocladium roseum</name>
    <dbReference type="NCBI Taxonomy" id="29856"/>
    <lineage>
        <taxon>Eukaryota</taxon>
        <taxon>Fungi</taxon>
        <taxon>Dikarya</taxon>
        <taxon>Ascomycota</taxon>
        <taxon>Pezizomycotina</taxon>
        <taxon>Sordariomycetes</taxon>
        <taxon>Hypocreomycetidae</taxon>
        <taxon>Hypocreales</taxon>
        <taxon>Bionectriaceae</taxon>
        <taxon>Clonostachys</taxon>
    </lineage>
</organism>
<dbReference type="EMBL" id="CABFNS010000750">
    <property type="protein sequence ID" value="VUC26472.1"/>
    <property type="molecule type" value="Genomic_DNA"/>
</dbReference>
<sequence length="184" mass="20593">MATAQKSGLRRYLPSWLQFGEQPEPATRKPTNSSLRKLLFTNELLSFFSNYKGLNSTPYKPIGSIEEQRIRESVDVIMLQVHRELEEKVEPGATDLVTIELNIRSLCTLTAPMIAQTSKHGPDKEDAYLWKIKSEKYIKALVGLAHGGRSEALICVIIEKAVAEALYFQSALKPCDITLGTHFG</sequence>
<protein>
    <submittedName>
        <fullName evidence="1">Uncharacterized protein</fullName>
    </submittedName>
</protein>
<evidence type="ECO:0000313" key="2">
    <source>
        <dbReference type="Proteomes" id="UP000766486"/>
    </source>
</evidence>
<accession>A0ABY6U8T8</accession>